<evidence type="ECO:0000313" key="1">
    <source>
        <dbReference type="EMBL" id="VDL18292.1"/>
    </source>
</evidence>
<dbReference type="EMBL" id="UYSG01000124">
    <property type="protein sequence ID" value="VDL18292.1"/>
    <property type="molecule type" value="Genomic_DNA"/>
</dbReference>
<dbReference type="WBParaSite" id="HDID_0000083001-mRNA-1">
    <property type="protein sequence ID" value="HDID_0000083001-mRNA-1"/>
    <property type="gene ID" value="HDID_0000083001"/>
</dbReference>
<evidence type="ECO:0000313" key="3">
    <source>
        <dbReference type="WBParaSite" id="HDID_0000083001-mRNA-1"/>
    </source>
</evidence>
<gene>
    <name evidence="1" type="ORF">HDID_LOCUS831</name>
</gene>
<reference evidence="3" key="1">
    <citation type="submission" date="2016-04" db="UniProtKB">
        <authorList>
            <consortium name="WormBaseParasite"/>
        </authorList>
    </citation>
    <scope>IDENTIFICATION</scope>
</reference>
<sequence length="100" mass="11169">MKSEVLIGDIGRGSKNTSEKELLATSVRLVSPQSNYQTEQFVGTFKMALLKAKGGLPVGDLKFARDFRIGHYLMAGPVVIYEIQDTHVLQNRLTKQMMLL</sequence>
<name>A0A158QC18_HYMDI</name>
<reference evidence="1 2" key="2">
    <citation type="submission" date="2018-11" db="EMBL/GenBank/DDBJ databases">
        <authorList>
            <consortium name="Pathogen Informatics"/>
        </authorList>
    </citation>
    <scope>NUCLEOTIDE SEQUENCE [LARGE SCALE GENOMIC DNA]</scope>
</reference>
<protein>
    <submittedName>
        <fullName evidence="1 3">Uncharacterized protein</fullName>
    </submittedName>
</protein>
<dbReference type="AlphaFoldDB" id="A0A158QC18"/>
<proteinExistence type="predicted"/>
<organism evidence="3">
    <name type="scientific">Hymenolepis diminuta</name>
    <name type="common">Rat tapeworm</name>
    <dbReference type="NCBI Taxonomy" id="6216"/>
    <lineage>
        <taxon>Eukaryota</taxon>
        <taxon>Metazoa</taxon>
        <taxon>Spiralia</taxon>
        <taxon>Lophotrochozoa</taxon>
        <taxon>Platyhelminthes</taxon>
        <taxon>Cestoda</taxon>
        <taxon>Eucestoda</taxon>
        <taxon>Cyclophyllidea</taxon>
        <taxon>Hymenolepididae</taxon>
        <taxon>Hymenolepis</taxon>
    </lineage>
</organism>
<evidence type="ECO:0000313" key="2">
    <source>
        <dbReference type="Proteomes" id="UP000274504"/>
    </source>
</evidence>
<accession>A0A158QC18</accession>
<dbReference type="Proteomes" id="UP000274504">
    <property type="component" value="Unassembled WGS sequence"/>
</dbReference>